<dbReference type="InterPro" id="IPR000073">
    <property type="entry name" value="AB_hydrolase_1"/>
</dbReference>
<dbReference type="InterPro" id="IPR050266">
    <property type="entry name" value="AB_hydrolase_sf"/>
</dbReference>
<accession>A0A1T5JXI3</accession>
<proteinExistence type="predicted"/>
<dbReference type="Pfam" id="PF00561">
    <property type="entry name" value="Abhydrolase_1"/>
    <property type="match status" value="1"/>
</dbReference>
<dbReference type="PANTHER" id="PTHR43798:SF33">
    <property type="entry name" value="HYDROLASE, PUTATIVE (AFU_ORTHOLOGUE AFUA_2G14860)-RELATED"/>
    <property type="match status" value="1"/>
</dbReference>
<feature type="domain" description="AB hydrolase-1" evidence="2">
    <location>
        <begin position="78"/>
        <end position="310"/>
    </location>
</feature>
<dbReference type="GO" id="GO:0016020">
    <property type="term" value="C:membrane"/>
    <property type="evidence" value="ECO:0007669"/>
    <property type="project" value="TreeGrafter"/>
</dbReference>
<dbReference type="RefSeq" id="WP_079724442.1">
    <property type="nucleotide sequence ID" value="NZ_BMCL01000002.1"/>
</dbReference>
<name>A0A1T5JXI3_9GAMM</name>
<evidence type="ECO:0000256" key="1">
    <source>
        <dbReference type="SAM" id="SignalP"/>
    </source>
</evidence>
<organism evidence="3 4">
    <name type="scientific">Pseudoxanthomonas indica</name>
    <dbReference type="NCBI Taxonomy" id="428993"/>
    <lineage>
        <taxon>Bacteria</taxon>
        <taxon>Pseudomonadati</taxon>
        <taxon>Pseudomonadota</taxon>
        <taxon>Gammaproteobacteria</taxon>
        <taxon>Lysobacterales</taxon>
        <taxon>Lysobacteraceae</taxon>
        <taxon>Pseudoxanthomonas</taxon>
    </lineage>
</organism>
<sequence length="330" mass="36017">MQRRDFLKLGGFAATTSLVATVAPMAWGAGSTTAASAGRAPSALPVLSAAQWRRERRWQHTRFGEIAHVERGSGPAALFLHGFPLNGFQWRGALERLAPLRRCLAPDMLGLGYTRVAPGQSVAPAAQVEMLAEWLDALNIEQVDLVANDSGGAVAQLFAVRFPQRVRSLLLTNCDSEIDCPPPALQPVIDLAKEGQFVVQWLAPWLADPVLARSPQGLGGMTFTFPQHPDDDTLDMYLRPLVEQPERTHAYALGLDSNVLAGVEAALRASRMPARILWGTGDTIFAAQAPDYLDSVLGHSRGVRRVDGARLFWPEEFPDLIAEEARALWR</sequence>
<dbReference type="InterPro" id="IPR029058">
    <property type="entry name" value="AB_hydrolase_fold"/>
</dbReference>
<dbReference type="STRING" id="428993.SAMN06296058_1172"/>
<evidence type="ECO:0000313" key="3">
    <source>
        <dbReference type="EMBL" id="SKC56091.1"/>
    </source>
</evidence>
<keyword evidence="1" id="KW-0732">Signal</keyword>
<dbReference type="Gene3D" id="3.40.50.1820">
    <property type="entry name" value="alpha/beta hydrolase"/>
    <property type="match status" value="1"/>
</dbReference>
<protein>
    <submittedName>
        <fullName evidence="3">Pimeloyl-ACP methyl ester carboxylesterase</fullName>
    </submittedName>
</protein>
<evidence type="ECO:0000313" key="4">
    <source>
        <dbReference type="Proteomes" id="UP000190341"/>
    </source>
</evidence>
<feature type="signal peptide" evidence="1">
    <location>
        <begin position="1"/>
        <end position="28"/>
    </location>
</feature>
<dbReference type="Proteomes" id="UP000190341">
    <property type="component" value="Unassembled WGS sequence"/>
</dbReference>
<keyword evidence="4" id="KW-1185">Reference proteome</keyword>
<reference evidence="3 4" key="1">
    <citation type="submission" date="2017-02" db="EMBL/GenBank/DDBJ databases">
        <authorList>
            <person name="Peterson S.W."/>
        </authorList>
    </citation>
    <scope>NUCLEOTIDE SEQUENCE [LARGE SCALE GENOMIC DNA]</scope>
    <source>
        <strain evidence="3 4">P15</strain>
    </source>
</reference>
<dbReference type="SUPFAM" id="SSF53474">
    <property type="entry name" value="alpha/beta-Hydrolases"/>
    <property type="match status" value="1"/>
</dbReference>
<dbReference type="EMBL" id="FUZV01000001">
    <property type="protein sequence ID" value="SKC56091.1"/>
    <property type="molecule type" value="Genomic_DNA"/>
</dbReference>
<dbReference type="PRINTS" id="PR00111">
    <property type="entry name" value="ABHYDROLASE"/>
</dbReference>
<gene>
    <name evidence="3" type="ORF">SAMN06296058_1172</name>
</gene>
<dbReference type="PANTHER" id="PTHR43798">
    <property type="entry name" value="MONOACYLGLYCEROL LIPASE"/>
    <property type="match status" value="1"/>
</dbReference>
<evidence type="ECO:0000259" key="2">
    <source>
        <dbReference type="Pfam" id="PF00561"/>
    </source>
</evidence>
<dbReference type="AlphaFoldDB" id="A0A1T5JXI3"/>
<feature type="chain" id="PRO_5012866170" evidence="1">
    <location>
        <begin position="29"/>
        <end position="330"/>
    </location>
</feature>
<dbReference type="OrthoDB" id="9780765at2"/>